<name>A0A6G7VJH9_9RHOB</name>
<sequence>MFAAIIGLMQPFVQRFRRDDSAVVAIQVVIFSVMLLTSAGLVIDFGRAYSAHSQMQSFVDKAALAAAAELDGQSDSIQRATAAAVAVAQSSSFTDDEEDFAIALPLTFMIDNPVDDTGTFSKAMMAELETEAPQVATHVFVEAEARTIRLAFLSIGLNSDVTEQARRDIINEGTMFIDVDGDGTADASSQDSAWRQALAENTDDGAIEKTTSINLSAFAVARMQVSYCGEISTMVMCNPFEGNADGQSFTEIMENQEGTRMLLTTDRQADSTSPMPLSTNDGAIRVGLFKDPRNEIGADNAGVCDDIGLGAFEAAAYNGNPGVATSTDPWTYPATDEEMERLRDTCLLATIDSQMQCIGGEVLIKAAEPETITTALNSLFDIWDAPLDRILNQPTTSDRAFSPDYVANHGHLTRAEYIDYIQQGRIAEAESDMDRWSDKIAAEQADRNRQDRIDRYQGNYDSAAAERERWILTLAAYPDNIVNTASRRNHMKGDGHGGAWGPMLGADCLEGDPSTCSPYPYMALPFTEGDDSATGWRMGPLSDAPAEDAAAGDATEDSVEDTETDPAAEGDAVEGEEAEAATASTPDTDVISLGASASNSEITGWRIINYTDMDLTGRFGFETDHRSVIFSLPANSQRDYQVEVDDTAVITWTSEVELDLYLISAHVDTTLDFTGVGSPSYDIMFGRVPSFVEYFSTYYSPYMNTYALDLDNPDSAFEWDVAGSFSMYDGYSRIERQTNELLAYPASNGPENDDNAVRSLPEHFQFTSHNPSAEQTTERRRQNVALVNCEALSNPVSHGGQADAYAGAYVAELEAVVELFFTGPVMVQSCADTVGTDPEDQMDCWNSDIEQAYIPVEYLGAADPADPSVQEYLNYAVLVH</sequence>
<evidence type="ECO:0000259" key="3">
    <source>
        <dbReference type="Pfam" id="PF13400"/>
    </source>
</evidence>
<feature type="compositionally biased region" description="Low complexity" evidence="1">
    <location>
        <begin position="543"/>
        <end position="553"/>
    </location>
</feature>
<keyword evidence="5" id="KW-1185">Reference proteome</keyword>
<organism evidence="4 5">
    <name type="scientific">Pontivivens nitratireducens</name>
    <dbReference type="NCBI Taxonomy" id="2758038"/>
    <lineage>
        <taxon>Bacteria</taxon>
        <taxon>Pseudomonadati</taxon>
        <taxon>Pseudomonadota</taxon>
        <taxon>Alphaproteobacteria</taxon>
        <taxon>Rhodobacterales</taxon>
        <taxon>Paracoccaceae</taxon>
        <taxon>Pontivivens</taxon>
    </lineage>
</organism>
<dbReference type="InterPro" id="IPR028087">
    <property type="entry name" value="Tad_N"/>
</dbReference>
<gene>
    <name evidence="4" type="ORF">G8E03_05420</name>
</gene>
<reference evidence="4 5" key="1">
    <citation type="submission" date="2020-03" db="EMBL/GenBank/DDBJ databases">
        <title>Complete genome sequence of Monaibacterium sp. ALG8 with diverse plasmids.</title>
        <authorList>
            <person name="Sun C."/>
        </authorList>
    </citation>
    <scope>NUCLEOTIDE SEQUENCE [LARGE SCALE GENOMIC DNA]</scope>
    <source>
        <strain evidence="4 5">ALG8</strain>
    </source>
</reference>
<dbReference type="EMBL" id="CP049811">
    <property type="protein sequence ID" value="QIK40253.1"/>
    <property type="molecule type" value="Genomic_DNA"/>
</dbReference>
<feature type="transmembrane region" description="Helical" evidence="2">
    <location>
        <begin position="21"/>
        <end position="43"/>
    </location>
</feature>
<dbReference type="AlphaFoldDB" id="A0A6G7VJH9"/>
<proteinExistence type="predicted"/>
<feature type="compositionally biased region" description="Acidic residues" evidence="1">
    <location>
        <begin position="554"/>
        <end position="579"/>
    </location>
</feature>
<evidence type="ECO:0000313" key="4">
    <source>
        <dbReference type="EMBL" id="QIK40253.1"/>
    </source>
</evidence>
<dbReference type="Pfam" id="PF13400">
    <property type="entry name" value="Tad"/>
    <property type="match status" value="1"/>
</dbReference>
<evidence type="ECO:0000313" key="5">
    <source>
        <dbReference type="Proteomes" id="UP000500791"/>
    </source>
</evidence>
<protein>
    <recommendedName>
        <fullName evidence="3">Putative Flp pilus-assembly TadG-like N-terminal domain-containing protein</fullName>
    </recommendedName>
</protein>
<keyword evidence="2" id="KW-0812">Transmembrane</keyword>
<dbReference type="KEGG" id="mon:G8E03_05420"/>
<feature type="region of interest" description="Disordered" evidence="1">
    <location>
        <begin position="533"/>
        <end position="592"/>
    </location>
</feature>
<keyword evidence="2" id="KW-1133">Transmembrane helix</keyword>
<feature type="domain" description="Putative Flp pilus-assembly TadG-like N-terminal" evidence="3">
    <location>
        <begin position="28"/>
        <end position="68"/>
    </location>
</feature>
<dbReference type="RefSeq" id="WP_166189506.1">
    <property type="nucleotide sequence ID" value="NZ_CP049811.1"/>
</dbReference>
<accession>A0A6G7VJH9</accession>
<dbReference type="Proteomes" id="UP000500791">
    <property type="component" value="Chromosome"/>
</dbReference>
<keyword evidence="2" id="KW-0472">Membrane</keyword>
<evidence type="ECO:0000256" key="2">
    <source>
        <dbReference type="SAM" id="Phobius"/>
    </source>
</evidence>
<evidence type="ECO:0000256" key="1">
    <source>
        <dbReference type="SAM" id="MobiDB-lite"/>
    </source>
</evidence>